<reference evidence="2 3" key="1">
    <citation type="submission" date="2019-09" db="EMBL/GenBank/DDBJ databases">
        <title>Genome Sequences of Streptomyces kaniharaensis ATCC 21070.</title>
        <authorList>
            <person name="Zhu W."/>
            <person name="De Crecy-Lagard V."/>
            <person name="Richards N.G."/>
        </authorList>
    </citation>
    <scope>NUCLEOTIDE SEQUENCE [LARGE SCALE GENOMIC DNA]</scope>
    <source>
        <strain evidence="2 3">SF-557</strain>
    </source>
</reference>
<organism evidence="2 3">
    <name type="scientific">Streptomyces kaniharaensis</name>
    <dbReference type="NCBI Taxonomy" id="212423"/>
    <lineage>
        <taxon>Bacteria</taxon>
        <taxon>Bacillati</taxon>
        <taxon>Actinomycetota</taxon>
        <taxon>Actinomycetes</taxon>
        <taxon>Kitasatosporales</taxon>
        <taxon>Streptomycetaceae</taxon>
        <taxon>Streptomyces</taxon>
    </lineage>
</organism>
<comment type="caution">
    <text evidence="2">The sequence shown here is derived from an EMBL/GenBank/DDBJ whole genome shotgun (WGS) entry which is preliminary data.</text>
</comment>
<evidence type="ECO:0000313" key="3">
    <source>
        <dbReference type="Proteomes" id="UP000450000"/>
    </source>
</evidence>
<keyword evidence="3" id="KW-1185">Reference proteome</keyword>
<feature type="region of interest" description="Disordered" evidence="1">
    <location>
        <begin position="366"/>
        <end position="401"/>
    </location>
</feature>
<dbReference type="Proteomes" id="UP000450000">
    <property type="component" value="Unassembled WGS sequence"/>
</dbReference>
<evidence type="ECO:0000256" key="1">
    <source>
        <dbReference type="SAM" id="MobiDB-lite"/>
    </source>
</evidence>
<gene>
    <name evidence="2" type="ORF">F7Q99_09515</name>
</gene>
<sequence>MFVPDAPPLPSAAPLTAAAADRWRAARGVWRLDSRWLALLPLAFTAFATAVEPSGTHCNTYGVCRNTWGDDLGAWSVLAETILLAAKVRVRALIPPAVLAVLWYTPDGLVTTAGRWTAVLVHVLLATVLIRAELGRHRARQQLDELMAPPVPFPWTAAGGPSPVDPGRPPVVRRVLGGLLLAVALAIPLHGLWQEAGDADHRARATTVTGTAGTTDQDGVLTVRYRPRDGGPERTVDLDATWARQPRPGERVPLLVDGDWAGAVGDEYDVLDDVSGAGLIALPGLLLLASASKASARLRRPPFAGSAPALAVRVRVDAKGDLLVQPFDGPSDGPAIWRLVERDRYRWARHGAPDGTGPGWVPEWLETGADDGDDFLHPHPVFDDHEDHEDRADDETEDPAHQTLPPAVAAARLAHAGQTVDAVLYHGPDGPERQLLVRPGLLERDPRWLAAVVAPAARAPRAGRDGQRYHERALAVAALTAETVAAAPEPGPDARPVPARRWETPLGLRAAAGPVSAVLLVAVVLLGGDGWWDGLVRPLWIGSIAILACGRTLSWQLVADRDGLRVATALRGRSFRWQEINAAAVHRNLLTIQLRSGEEITVGSRPAAWLAGHFGDHYDPAELARTVATAAHRPDLRPTQPLPDRLGSPQHALNRLSLAGFAAFTVVHHLL</sequence>
<dbReference type="AlphaFoldDB" id="A0A6N7KLZ5"/>
<protein>
    <recommendedName>
        <fullName evidence="4">PH domain-containing protein</fullName>
    </recommendedName>
</protein>
<evidence type="ECO:0000313" key="2">
    <source>
        <dbReference type="EMBL" id="MQS12516.1"/>
    </source>
</evidence>
<feature type="compositionally biased region" description="Basic and acidic residues" evidence="1">
    <location>
        <begin position="374"/>
        <end position="391"/>
    </location>
</feature>
<dbReference type="RefSeq" id="WP_153460867.1">
    <property type="nucleotide sequence ID" value="NZ_WBOF01000001.1"/>
</dbReference>
<dbReference type="OrthoDB" id="4030267at2"/>
<accession>A0A6N7KLZ5</accession>
<dbReference type="EMBL" id="WBOF01000001">
    <property type="protein sequence ID" value="MQS12516.1"/>
    <property type="molecule type" value="Genomic_DNA"/>
</dbReference>
<name>A0A6N7KLZ5_9ACTN</name>
<proteinExistence type="predicted"/>
<evidence type="ECO:0008006" key="4">
    <source>
        <dbReference type="Google" id="ProtNLM"/>
    </source>
</evidence>